<accession>A0AA38M4N8</accession>
<dbReference type="Proteomes" id="UP001168821">
    <property type="component" value="Unassembled WGS sequence"/>
</dbReference>
<name>A0AA38M4N8_9CUCU</name>
<sequence>MLLRKLVVIVENLLLLNRVCWKEGLVLESLLEDRDNGSSAFEIKREKNSTGRIRSSGTQLFLIGISAFSQIEFIRTGKKGEFQGGAQRWKSIGKNMHTVCPNGPILH</sequence>
<reference evidence="1" key="1">
    <citation type="journal article" date="2023" name="G3 (Bethesda)">
        <title>Whole genome assemblies of Zophobas morio and Tenebrio molitor.</title>
        <authorList>
            <person name="Kaur S."/>
            <person name="Stinson S.A."/>
            <person name="diCenzo G.C."/>
        </authorList>
    </citation>
    <scope>NUCLEOTIDE SEQUENCE</scope>
    <source>
        <strain evidence="1">QUZm001</strain>
    </source>
</reference>
<organism evidence="1 2">
    <name type="scientific">Zophobas morio</name>
    <dbReference type="NCBI Taxonomy" id="2755281"/>
    <lineage>
        <taxon>Eukaryota</taxon>
        <taxon>Metazoa</taxon>
        <taxon>Ecdysozoa</taxon>
        <taxon>Arthropoda</taxon>
        <taxon>Hexapoda</taxon>
        <taxon>Insecta</taxon>
        <taxon>Pterygota</taxon>
        <taxon>Neoptera</taxon>
        <taxon>Endopterygota</taxon>
        <taxon>Coleoptera</taxon>
        <taxon>Polyphaga</taxon>
        <taxon>Cucujiformia</taxon>
        <taxon>Tenebrionidae</taxon>
        <taxon>Zophobas</taxon>
    </lineage>
</organism>
<keyword evidence="2" id="KW-1185">Reference proteome</keyword>
<dbReference type="EMBL" id="JALNTZ010000008">
    <property type="protein sequence ID" value="KAJ3644000.1"/>
    <property type="molecule type" value="Genomic_DNA"/>
</dbReference>
<evidence type="ECO:0000313" key="1">
    <source>
        <dbReference type="EMBL" id="KAJ3644000.1"/>
    </source>
</evidence>
<evidence type="ECO:0000313" key="2">
    <source>
        <dbReference type="Proteomes" id="UP001168821"/>
    </source>
</evidence>
<gene>
    <name evidence="1" type="ORF">Zmor_026677</name>
</gene>
<protein>
    <submittedName>
        <fullName evidence="1">Uncharacterized protein</fullName>
    </submittedName>
</protein>
<proteinExistence type="predicted"/>
<comment type="caution">
    <text evidence="1">The sequence shown here is derived from an EMBL/GenBank/DDBJ whole genome shotgun (WGS) entry which is preliminary data.</text>
</comment>
<dbReference type="AlphaFoldDB" id="A0AA38M4N8"/>